<keyword evidence="3" id="KW-1185">Reference proteome</keyword>
<evidence type="ECO:0008006" key="4">
    <source>
        <dbReference type="Google" id="ProtNLM"/>
    </source>
</evidence>
<gene>
    <name evidence="2" type="ORF">GCM10010140_59020</name>
</gene>
<accession>A0ABQ2RDV2</accession>
<dbReference type="EMBL" id="BMQJ01000017">
    <property type="protein sequence ID" value="GGQ20951.1"/>
    <property type="molecule type" value="Genomic_DNA"/>
</dbReference>
<comment type="caution">
    <text evidence="2">The sequence shown here is derived from an EMBL/GenBank/DDBJ whole genome shotgun (WGS) entry which is preliminary data.</text>
</comment>
<dbReference type="RefSeq" id="WP_189249723.1">
    <property type="nucleotide sequence ID" value="NZ_BMQJ01000017.1"/>
</dbReference>
<reference evidence="3" key="1">
    <citation type="journal article" date="2019" name="Int. J. Syst. Evol. Microbiol.">
        <title>The Global Catalogue of Microorganisms (GCM) 10K type strain sequencing project: providing services to taxonomists for standard genome sequencing and annotation.</title>
        <authorList>
            <consortium name="The Broad Institute Genomics Platform"/>
            <consortium name="The Broad Institute Genome Sequencing Center for Infectious Disease"/>
            <person name="Wu L."/>
            <person name="Ma J."/>
        </authorList>
    </citation>
    <scope>NUCLEOTIDE SEQUENCE [LARGE SCALE GENOMIC DNA]</scope>
    <source>
        <strain evidence="3">JCM 3115</strain>
    </source>
</reference>
<feature type="region of interest" description="Disordered" evidence="1">
    <location>
        <begin position="23"/>
        <end position="73"/>
    </location>
</feature>
<evidence type="ECO:0000313" key="3">
    <source>
        <dbReference type="Proteomes" id="UP000611554"/>
    </source>
</evidence>
<protein>
    <recommendedName>
        <fullName evidence="4">CHRD domain-containing protein</fullName>
    </recommendedName>
</protein>
<evidence type="ECO:0000313" key="2">
    <source>
        <dbReference type="EMBL" id="GGQ20951.1"/>
    </source>
</evidence>
<organism evidence="2 3">
    <name type="scientific">Streptosporangium pseudovulgare</name>
    <dbReference type="NCBI Taxonomy" id="35765"/>
    <lineage>
        <taxon>Bacteria</taxon>
        <taxon>Bacillati</taxon>
        <taxon>Actinomycetota</taxon>
        <taxon>Actinomycetes</taxon>
        <taxon>Streptosporangiales</taxon>
        <taxon>Streptosporangiaceae</taxon>
        <taxon>Streptosporangium</taxon>
    </lineage>
</organism>
<dbReference type="Proteomes" id="UP000611554">
    <property type="component" value="Unassembled WGS sequence"/>
</dbReference>
<sequence length="73" mass="7097">MHVHIASSDGFGPIGVIAPSDRALHVTGDGGMPAGVSEAGPLSSSELAGSAQLTGSSPLTGRRRSAGADEGAR</sequence>
<evidence type="ECO:0000256" key="1">
    <source>
        <dbReference type="SAM" id="MobiDB-lite"/>
    </source>
</evidence>
<proteinExistence type="predicted"/>
<name>A0ABQ2RDV2_9ACTN</name>
<feature type="compositionally biased region" description="Polar residues" evidence="1">
    <location>
        <begin position="42"/>
        <end position="59"/>
    </location>
</feature>